<accession>A0ABM0VEI6</accession>
<feature type="region of interest" description="Disordered" evidence="12">
    <location>
        <begin position="1"/>
        <end position="31"/>
    </location>
</feature>
<evidence type="ECO:0000256" key="2">
    <source>
        <dbReference type="ARBA" id="ARBA00004906"/>
    </source>
</evidence>
<dbReference type="PROSITE" id="PS51081">
    <property type="entry name" value="ZF_SIAH"/>
    <property type="match status" value="1"/>
</dbReference>
<feature type="domain" description="SIAH-type" evidence="13">
    <location>
        <begin position="154"/>
        <end position="212"/>
    </location>
</feature>
<evidence type="ECO:0000256" key="4">
    <source>
        <dbReference type="ARBA" id="ARBA00012483"/>
    </source>
</evidence>
<evidence type="ECO:0000256" key="8">
    <source>
        <dbReference type="ARBA" id="ARBA00022786"/>
    </source>
</evidence>
<comment type="catalytic activity">
    <reaction evidence="1">
        <text>S-ubiquitinyl-[E2 ubiquitin-conjugating enzyme]-L-cysteine + [acceptor protein]-L-lysine = [E2 ubiquitin-conjugating enzyme]-L-cysteine + N(6)-ubiquitinyl-[acceptor protein]-L-lysine.</text>
        <dbReference type="EC" id="2.3.2.27"/>
    </reaction>
</comment>
<evidence type="ECO:0000256" key="5">
    <source>
        <dbReference type="ARBA" id="ARBA00022679"/>
    </source>
</evidence>
<evidence type="ECO:0000256" key="3">
    <source>
        <dbReference type="ARBA" id="ARBA00009119"/>
    </source>
</evidence>
<dbReference type="Pfam" id="PF21362">
    <property type="entry name" value="Sina_RING"/>
    <property type="match status" value="1"/>
</dbReference>
<dbReference type="GeneID" id="104736650"/>
<reference evidence="15" key="2">
    <citation type="submission" date="2025-08" db="UniProtKB">
        <authorList>
            <consortium name="RefSeq"/>
        </authorList>
    </citation>
    <scope>IDENTIFICATION</scope>
    <source>
        <tissue evidence="15">Leaf</tissue>
    </source>
</reference>
<dbReference type="PANTHER" id="PTHR46632:SF3">
    <property type="entry name" value="E3 UBIQUITIN-PROTEIN LIGASE SINA-LIKE 7-RELATED"/>
    <property type="match status" value="1"/>
</dbReference>
<dbReference type="Gene3D" id="3.30.40.10">
    <property type="entry name" value="Zinc/RING finger domain, C3HC4 (zinc finger)"/>
    <property type="match status" value="1"/>
</dbReference>
<keyword evidence="8" id="KW-0833">Ubl conjugation pathway</keyword>
<dbReference type="Proteomes" id="UP000694864">
    <property type="component" value="Chromosome 13"/>
</dbReference>
<keyword evidence="5" id="KW-0808">Transferase</keyword>
<dbReference type="EC" id="2.3.2.27" evidence="4"/>
<sequence length="336" mass="37633">MVGASISASSGERAGYSSASDMVGASSPASSGQRARFNQELKSQQLVTAVLLTWLEPRVRRRQAKEVIPAVLLTWWEPRVRRLRAKEVIPAELCLSYKTNFFFVITLLVFLYFQCDNGHLACSSCCPKLSNKCPYCALPIGHIRNRAMESVLRSISIPCPNAKFGCTNNVSYGLESTHVKECSFSRCSCPALDCDYTGSYINVWRHYCYGSCPASSYESFTYNVSSTVRMNISDKINIQVDHMKMLLFAVQCFRESYGVCVTVSCIAPSSPHLGKFSYHLSYTVDGNNMTNESADMKRIIKVSFQTPLENFMLIPHSSLRGEMLEMKLTIKEVNQV</sequence>
<comment type="pathway">
    <text evidence="2">Protein modification; protein ubiquitination.</text>
</comment>
<evidence type="ECO:0000256" key="6">
    <source>
        <dbReference type="ARBA" id="ARBA00022723"/>
    </source>
</evidence>
<dbReference type="SUPFAM" id="SSF49599">
    <property type="entry name" value="TRAF domain-like"/>
    <property type="match status" value="1"/>
</dbReference>
<evidence type="ECO:0000259" key="13">
    <source>
        <dbReference type="PROSITE" id="PS51081"/>
    </source>
</evidence>
<dbReference type="Pfam" id="PF21361">
    <property type="entry name" value="Sina_ZnF"/>
    <property type="match status" value="1"/>
</dbReference>
<dbReference type="InterPro" id="IPR013083">
    <property type="entry name" value="Znf_RING/FYVE/PHD"/>
</dbReference>
<evidence type="ECO:0000313" key="15">
    <source>
        <dbReference type="RefSeq" id="XP_010454973.2"/>
    </source>
</evidence>
<comment type="similarity">
    <text evidence="3">Belongs to the SINA (Seven in absentia) family.</text>
</comment>
<proteinExistence type="inferred from homology"/>
<dbReference type="InterPro" id="IPR049548">
    <property type="entry name" value="Sina-like_RING"/>
</dbReference>
<gene>
    <name evidence="15" type="primary">LOC104736650</name>
</gene>
<evidence type="ECO:0000256" key="1">
    <source>
        <dbReference type="ARBA" id="ARBA00000900"/>
    </source>
</evidence>
<dbReference type="InterPro" id="IPR013010">
    <property type="entry name" value="Znf_SIAH"/>
</dbReference>
<evidence type="ECO:0000256" key="9">
    <source>
        <dbReference type="ARBA" id="ARBA00022833"/>
    </source>
</evidence>
<keyword evidence="7 11" id="KW-0863">Zinc-finger</keyword>
<evidence type="ECO:0000313" key="14">
    <source>
        <dbReference type="Proteomes" id="UP000694864"/>
    </source>
</evidence>
<evidence type="ECO:0000256" key="7">
    <source>
        <dbReference type="ARBA" id="ARBA00022771"/>
    </source>
</evidence>
<keyword evidence="9" id="KW-0862">Zinc</keyword>
<feature type="compositionally biased region" description="Polar residues" evidence="12">
    <location>
        <begin position="1"/>
        <end position="10"/>
    </location>
</feature>
<protein>
    <recommendedName>
        <fullName evidence="4">RING-type E3 ubiquitin transferase</fullName>
        <ecNumber evidence="4">2.3.2.27</ecNumber>
    </recommendedName>
</protein>
<evidence type="ECO:0000256" key="11">
    <source>
        <dbReference type="PROSITE-ProRule" id="PRU00455"/>
    </source>
</evidence>
<evidence type="ECO:0000256" key="10">
    <source>
        <dbReference type="ARBA" id="ARBA00024004"/>
    </source>
</evidence>
<dbReference type="PANTHER" id="PTHR46632">
    <property type="entry name" value="E3 UBIQUITIN-PROTEIN LIGASE SINA-LIKE 4"/>
    <property type="match status" value="1"/>
</dbReference>
<dbReference type="RefSeq" id="XP_010454973.2">
    <property type="nucleotide sequence ID" value="XM_010456671.2"/>
</dbReference>
<reference evidence="14" key="1">
    <citation type="journal article" date="2014" name="Nat. Commun.">
        <title>The emerging biofuel crop Camelina sativa retains a highly undifferentiated hexaploid genome structure.</title>
        <authorList>
            <person name="Kagale S."/>
            <person name="Koh C."/>
            <person name="Nixon J."/>
            <person name="Bollina V."/>
            <person name="Clarke W.E."/>
            <person name="Tuteja R."/>
            <person name="Spillane C."/>
            <person name="Robinson S.J."/>
            <person name="Links M.G."/>
            <person name="Clarke C."/>
            <person name="Higgins E.E."/>
            <person name="Huebert T."/>
            <person name="Sharpe A.G."/>
            <person name="Parkin I.A."/>
        </authorList>
    </citation>
    <scope>NUCLEOTIDE SEQUENCE [LARGE SCALE GENOMIC DNA]</scope>
    <source>
        <strain evidence="14">cv. DH55</strain>
    </source>
</reference>
<keyword evidence="14" id="KW-1185">Reference proteome</keyword>
<keyword evidence="6" id="KW-0479">Metal-binding</keyword>
<name>A0ABM0VEI6_CAMSA</name>
<comment type="function">
    <text evidence="10">E3 ubiquitin-protein ligase that mediates ubiquitination and subsequent proteasomal degradation of target proteins. E3 ubiquitin ligases accept ubiquitin from an E2 ubiquitin-conjugating enzyme in the form of a thioester and then directly transfers the ubiquitin to targeted substrates. It probably triggers the ubiquitin-mediated degradation of different substrates.</text>
</comment>
<organism evidence="14 15">
    <name type="scientific">Camelina sativa</name>
    <name type="common">False flax</name>
    <name type="synonym">Myagrum sativum</name>
    <dbReference type="NCBI Taxonomy" id="90675"/>
    <lineage>
        <taxon>Eukaryota</taxon>
        <taxon>Viridiplantae</taxon>
        <taxon>Streptophyta</taxon>
        <taxon>Embryophyta</taxon>
        <taxon>Tracheophyta</taxon>
        <taxon>Spermatophyta</taxon>
        <taxon>Magnoliopsida</taxon>
        <taxon>eudicotyledons</taxon>
        <taxon>Gunneridae</taxon>
        <taxon>Pentapetalae</taxon>
        <taxon>rosids</taxon>
        <taxon>malvids</taxon>
        <taxon>Brassicales</taxon>
        <taxon>Brassicaceae</taxon>
        <taxon>Camelineae</taxon>
        <taxon>Camelina</taxon>
    </lineage>
</organism>
<evidence type="ECO:0000256" key="12">
    <source>
        <dbReference type="SAM" id="MobiDB-lite"/>
    </source>
</evidence>
<dbReference type="InterPro" id="IPR044286">
    <property type="entry name" value="SINL_plant"/>
</dbReference>